<keyword evidence="3 9" id="KW-0328">Glycosyltransferase</keyword>
<feature type="transmembrane region" description="Helical" evidence="8">
    <location>
        <begin position="151"/>
        <end position="180"/>
    </location>
</feature>
<keyword evidence="5 8" id="KW-0812">Transmembrane</keyword>
<dbReference type="GO" id="GO:0005886">
    <property type="term" value="C:plasma membrane"/>
    <property type="evidence" value="ECO:0007669"/>
    <property type="project" value="UniProtKB-SubCell"/>
</dbReference>
<keyword evidence="4 9" id="KW-0808">Transferase</keyword>
<name>A0A9X1DDZ0_9SPHN</name>
<dbReference type="GO" id="GO:0009103">
    <property type="term" value="P:lipopolysaccharide biosynthetic process"/>
    <property type="evidence" value="ECO:0007669"/>
    <property type="project" value="UniProtKB-ARBA"/>
</dbReference>
<feature type="transmembrane region" description="Helical" evidence="8">
    <location>
        <begin position="192"/>
        <end position="215"/>
    </location>
</feature>
<evidence type="ECO:0000313" key="9">
    <source>
        <dbReference type="EMBL" id="MBT2188470.1"/>
    </source>
</evidence>
<reference evidence="9" key="1">
    <citation type="submission" date="2021-05" db="EMBL/GenBank/DDBJ databases">
        <title>Genome of Sphingobium sp. strain.</title>
        <authorList>
            <person name="Fan R."/>
        </authorList>
    </citation>
    <scope>NUCLEOTIDE SEQUENCE</scope>
    <source>
        <strain evidence="9">H33</strain>
    </source>
</reference>
<sequence>MLLLVVATALRAPFFFNPDYHVDEEFYALVADRMWHGALPYVDIWDRKPIGLFLIYAATRPFSGATLIGAQIAGLLSAWATAMLIWIMARRHIAPALALLPATLYLFWLGVFGGFNAQSPVFYNLPMTLAALLCLRAGDASDPRKVDRLGYAAMLLVGLAIQIKYTAVAEGLFFGLWLIWQRFSRDRSVRDLAVSAILWAFLALMPTLLASLAYASLGHWQAFAEANFTSIFLRGRLEPNFLTQLEAFIALAGLPLFAVALAALVGHVGVQRPRHRDRWFVFGWVVSALLGFMAIGNFYDHYALPLLPVLLFASARLFGAPAPGAVLFLILAGWASLWWPPKPTSSNDRSRASISHLTEEAKPYLRYGPLFVWDGPSILYVTTNATPPTRFAYPDHLSNIVEKDALGVDPRAEMARILAQRPAVIISASRKIIPRYNPVTSAMIRRALARDYVAIDRRTEGWGYRDYILNIRRDLVRDPPARF</sequence>
<organism evidence="9 10">
    <name type="scientific">Sphingobium nicotianae</name>
    <dbReference type="NCBI Taxonomy" id="2782607"/>
    <lineage>
        <taxon>Bacteria</taxon>
        <taxon>Pseudomonadati</taxon>
        <taxon>Pseudomonadota</taxon>
        <taxon>Alphaproteobacteria</taxon>
        <taxon>Sphingomonadales</taxon>
        <taxon>Sphingomonadaceae</taxon>
        <taxon>Sphingobium</taxon>
    </lineage>
</organism>
<comment type="subcellular location">
    <subcellularLocation>
        <location evidence="1">Cell membrane</location>
        <topology evidence="1">Multi-pass membrane protein</topology>
    </subcellularLocation>
</comment>
<feature type="transmembrane region" description="Helical" evidence="8">
    <location>
        <begin position="319"/>
        <end position="339"/>
    </location>
</feature>
<accession>A0A9X1DDZ0</accession>
<evidence type="ECO:0000256" key="6">
    <source>
        <dbReference type="ARBA" id="ARBA00022989"/>
    </source>
</evidence>
<feature type="transmembrane region" description="Helical" evidence="8">
    <location>
        <begin position="96"/>
        <end position="117"/>
    </location>
</feature>
<dbReference type="GO" id="GO:0016763">
    <property type="term" value="F:pentosyltransferase activity"/>
    <property type="evidence" value="ECO:0007669"/>
    <property type="project" value="TreeGrafter"/>
</dbReference>
<evidence type="ECO:0000256" key="7">
    <source>
        <dbReference type="ARBA" id="ARBA00023136"/>
    </source>
</evidence>
<evidence type="ECO:0000256" key="5">
    <source>
        <dbReference type="ARBA" id="ARBA00022692"/>
    </source>
</evidence>
<gene>
    <name evidence="9" type="ORF">KK488_16065</name>
</gene>
<evidence type="ECO:0000256" key="8">
    <source>
        <dbReference type="SAM" id="Phobius"/>
    </source>
</evidence>
<dbReference type="PANTHER" id="PTHR33908:SF11">
    <property type="entry name" value="MEMBRANE PROTEIN"/>
    <property type="match status" value="1"/>
</dbReference>
<keyword evidence="7 8" id="KW-0472">Membrane</keyword>
<keyword evidence="10" id="KW-1185">Reference proteome</keyword>
<dbReference type="EC" id="2.4.-.-" evidence="9"/>
<feature type="transmembrane region" description="Helical" evidence="8">
    <location>
        <begin position="68"/>
        <end position="89"/>
    </location>
</feature>
<keyword evidence="6 8" id="KW-1133">Transmembrane helix</keyword>
<feature type="transmembrane region" description="Helical" evidence="8">
    <location>
        <begin position="279"/>
        <end position="299"/>
    </location>
</feature>
<proteinExistence type="predicted"/>
<evidence type="ECO:0000256" key="1">
    <source>
        <dbReference type="ARBA" id="ARBA00004651"/>
    </source>
</evidence>
<keyword evidence="2" id="KW-1003">Cell membrane</keyword>
<comment type="caution">
    <text evidence="9">The sequence shown here is derived from an EMBL/GenBank/DDBJ whole genome shotgun (WGS) entry which is preliminary data.</text>
</comment>
<evidence type="ECO:0000256" key="3">
    <source>
        <dbReference type="ARBA" id="ARBA00022676"/>
    </source>
</evidence>
<evidence type="ECO:0000256" key="4">
    <source>
        <dbReference type="ARBA" id="ARBA00022679"/>
    </source>
</evidence>
<dbReference type="EMBL" id="JAHGAW010000011">
    <property type="protein sequence ID" value="MBT2188470.1"/>
    <property type="molecule type" value="Genomic_DNA"/>
</dbReference>
<protein>
    <submittedName>
        <fullName evidence="9">Glycosyltransferase family 39 protein</fullName>
        <ecNumber evidence="9">2.4.-.-</ecNumber>
    </submittedName>
</protein>
<dbReference type="PANTHER" id="PTHR33908">
    <property type="entry name" value="MANNOSYLTRANSFERASE YKCB-RELATED"/>
    <property type="match status" value="1"/>
</dbReference>
<dbReference type="Proteomes" id="UP001138757">
    <property type="component" value="Unassembled WGS sequence"/>
</dbReference>
<dbReference type="AlphaFoldDB" id="A0A9X1DDZ0"/>
<evidence type="ECO:0000313" key="10">
    <source>
        <dbReference type="Proteomes" id="UP001138757"/>
    </source>
</evidence>
<dbReference type="InterPro" id="IPR050297">
    <property type="entry name" value="LipidA_mod_glycosyltrf_83"/>
</dbReference>
<evidence type="ECO:0000256" key="2">
    <source>
        <dbReference type="ARBA" id="ARBA00022475"/>
    </source>
</evidence>
<feature type="transmembrane region" description="Helical" evidence="8">
    <location>
        <begin position="247"/>
        <end position="267"/>
    </location>
</feature>